<dbReference type="Pfam" id="PF16197">
    <property type="entry name" value="KAsynt_C_assoc"/>
    <property type="match status" value="1"/>
</dbReference>
<dbReference type="Pfam" id="PF14765">
    <property type="entry name" value="PS-DH"/>
    <property type="match status" value="1"/>
</dbReference>
<feature type="region of interest" description="N-terminal hotdog fold" evidence="6">
    <location>
        <begin position="1165"/>
        <end position="1303"/>
    </location>
</feature>
<dbReference type="OrthoDB" id="329835at2759"/>
<evidence type="ECO:0008006" key="13">
    <source>
        <dbReference type="Google" id="ProtNLM"/>
    </source>
</evidence>
<evidence type="ECO:0000259" key="10">
    <source>
        <dbReference type="PROSITE" id="PS52019"/>
    </source>
</evidence>
<dbReference type="PROSITE" id="PS52019">
    <property type="entry name" value="PKS_MFAS_DH"/>
    <property type="match status" value="1"/>
</dbReference>
<evidence type="ECO:0000256" key="5">
    <source>
        <dbReference type="ARBA" id="ARBA00023268"/>
    </source>
</evidence>
<dbReference type="InterPro" id="IPR016036">
    <property type="entry name" value="Malonyl_transacylase_ACP-bd"/>
</dbReference>
<dbReference type="InterPro" id="IPR020807">
    <property type="entry name" value="PKS_DH"/>
</dbReference>
<gene>
    <name evidence="11" type="ORF">B0T11DRAFT_312146</name>
</gene>
<feature type="compositionally biased region" description="Basic and acidic residues" evidence="7">
    <location>
        <begin position="84"/>
        <end position="99"/>
    </location>
</feature>
<dbReference type="CDD" id="cd05195">
    <property type="entry name" value="enoyl_red"/>
    <property type="match status" value="1"/>
</dbReference>
<dbReference type="PANTHER" id="PTHR43775:SF18">
    <property type="entry name" value="ENZYME, PUTATIVE (JCVI)-RELATED"/>
    <property type="match status" value="1"/>
</dbReference>
<dbReference type="InterPro" id="IPR049551">
    <property type="entry name" value="PKS_DH_C"/>
</dbReference>
<feature type="active site" description="Proton donor; for dehydratase activity" evidence="6">
    <location>
        <position position="1380"/>
    </location>
</feature>
<dbReference type="InterPro" id="IPR036736">
    <property type="entry name" value="ACP-like_sf"/>
</dbReference>
<dbReference type="CDD" id="cd00833">
    <property type="entry name" value="PKS"/>
    <property type="match status" value="1"/>
</dbReference>
<dbReference type="Pfam" id="PF08240">
    <property type="entry name" value="ADH_N"/>
    <property type="match status" value="1"/>
</dbReference>
<dbReference type="PROSITE" id="PS52004">
    <property type="entry name" value="KS3_2"/>
    <property type="match status" value="1"/>
</dbReference>
<dbReference type="PROSITE" id="PS50075">
    <property type="entry name" value="CARRIER"/>
    <property type="match status" value="1"/>
</dbReference>
<dbReference type="InterPro" id="IPR014043">
    <property type="entry name" value="Acyl_transferase_dom"/>
</dbReference>
<dbReference type="PANTHER" id="PTHR43775">
    <property type="entry name" value="FATTY ACID SYNTHASE"/>
    <property type="match status" value="1"/>
</dbReference>
<dbReference type="Pfam" id="PF00109">
    <property type="entry name" value="ketoacyl-synt"/>
    <property type="match status" value="1"/>
</dbReference>
<evidence type="ECO:0000259" key="9">
    <source>
        <dbReference type="PROSITE" id="PS52004"/>
    </source>
</evidence>
<feature type="domain" description="PKS/mFAS DH" evidence="10">
    <location>
        <begin position="1165"/>
        <end position="1474"/>
    </location>
</feature>
<comment type="caution">
    <text evidence="11">The sequence shown here is derived from an EMBL/GenBank/DDBJ whole genome shotgun (WGS) entry which is preliminary data.</text>
</comment>
<dbReference type="SUPFAM" id="SSF50129">
    <property type="entry name" value="GroES-like"/>
    <property type="match status" value="1"/>
</dbReference>
<dbReference type="SMART" id="SM00823">
    <property type="entry name" value="PKS_PP"/>
    <property type="match status" value="1"/>
</dbReference>
<evidence type="ECO:0000256" key="4">
    <source>
        <dbReference type="ARBA" id="ARBA00023002"/>
    </source>
</evidence>
<evidence type="ECO:0000256" key="2">
    <source>
        <dbReference type="ARBA" id="ARBA00022553"/>
    </source>
</evidence>
<dbReference type="SUPFAM" id="SSF52151">
    <property type="entry name" value="FabD/lysophospholipase-like"/>
    <property type="match status" value="1"/>
</dbReference>
<evidence type="ECO:0000313" key="11">
    <source>
        <dbReference type="EMBL" id="KAH7353316.1"/>
    </source>
</evidence>
<dbReference type="Pfam" id="PF00550">
    <property type="entry name" value="PP-binding"/>
    <property type="match status" value="1"/>
</dbReference>
<dbReference type="InterPro" id="IPR011032">
    <property type="entry name" value="GroES-like_sf"/>
</dbReference>
<dbReference type="Gene3D" id="3.30.70.3290">
    <property type="match status" value="1"/>
</dbReference>
<dbReference type="SMART" id="SM00827">
    <property type="entry name" value="PKS_AT"/>
    <property type="match status" value="1"/>
</dbReference>
<dbReference type="PROSITE" id="PS00012">
    <property type="entry name" value="PHOSPHOPANTETHEINE"/>
    <property type="match status" value="1"/>
</dbReference>
<reference evidence="11" key="1">
    <citation type="journal article" date="2021" name="Nat. Commun.">
        <title>Genetic determinants of endophytism in the Arabidopsis root mycobiome.</title>
        <authorList>
            <person name="Mesny F."/>
            <person name="Miyauchi S."/>
            <person name="Thiergart T."/>
            <person name="Pickel B."/>
            <person name="Atanasova L."/>
            <person name="Karlsson M."/>
            <person name="Huettel B."/>
            <person name="Barry K.W."/>
            <person name="Haridas S."/>
            <person name="Chen C."/>
            <person name="Bauer D."/>
            <person name="Andreopoulos W."/>
            <person name="Pangilinan J."/>
            <person name="LaButti K."/>
            <person name="Riley R."/>
            <person name="Lipzen A."/>
            <person name="Clum A."/>
            <person name="Drula E."/>
            <person name="Henrissat B."/>
            <person name="Kohler A."/>
            <person name="Grigoriev I.V."/>
            <person name="Martin F.M."/>
            <person name="Hacquard S."/>
        </authorList>
    </citation>
    <scope>NUCLEOTIDE SEQUENCE</scope>
    <source>
        <strain evidence="11">MPI-CAGE-AT-0016</strain>
    </source>
</reference>
<evidence type="ECO:0000256" key="7">
    <source>
        <dbReference type="SAM" id="MobiDB-lite"/>
    </source>
</evidence>
<feature type="domain" description="Carrier" evidence="8">
    <location>
        <begin position="2524"/>
        <end position="2604"/>
    </location>
</feature>
<evidence type="ECO:0000313" key="12">
    <source>
        <dbReference type="Proteomes" id="UP000813385"/>
    </source>
</evidence>
<dbReference type="GO" id="GO:0030639">
    <property type="term" value="P:polyketide biosynthetic process"/>
    <property type="evidence" value="ECO:0007669"/>
    <property type="project" value="UniProtKB-ARBA"/>
</dbReference>
<dbReference type="InterPro" id="IPR001227">
    <property type="entry name" value="Ac_transferase_dom_sf"/>
</dbReference>
<feature type="region of interest" description="Disordered" evidence="7">
    <location>
        <begin position="84"/>
        <end position="120"/>
    </location>
</feature>
<dbReference type="SMART" id="SM00826">
    <property type="entry name" value="PKS_DH"/>
    <property type="match status" value="1"/>
</dbReference>
<keyword evidence="3" id="KW-0808">Transferase</keyword>
<dbReference type="InterPro" id="IPR050091">
    <property type="entry name" value="PKS_NRPS_Biosynth_Enz"/>
</dbReference>
<evidence type="ECO:0000256" key="6">
    <source>
        <dbReference type="PROSITE-ProRule" id="PRU01363"/>
    </source>
</evidence>
<evidence type="ECO:0000256" key="3">
    <source>
        <dbReference type="ARBA" id="ARBA00022679"/>
    </source>
</evidence>
<dbReference type="InterPro" id="IPR020806">
    <property type="entry name" value="PKS_PP-bd"/>
</dbReference>
<dbReference type="SUPFAM" id="SSF51735">
    <property type="entry name" value="NAD(P)-binding Rossmann-fold domains"/>
    <property type="match status" value="2"/>
</dbReference>
<keyword evidence="12" id="KW-1185">Reference proteome</keyword>
<dbReference type="InterPro" id="IPR056501">
    <property type="entry name" value="NAD-bd_HRPKS_sdrA"/>
</dbReference>
<dbReference type="InterPro" id="IPR016035">
    <property type="entry name" value="Acyl_Trfase/lysoPLipase"/>
</dbReference>
<dbReference type="GO" id="GO:0004312">
    <property type="term" value="F:fatty acid synthase activity"/>
    <property type="evidence" value="ECO:0007669"/>
    <property type="project" value="TreeGrafter"/>
</dbReference>
<dbReference type="SUPFAM" id="SSF47336">
    <property type="entry name" value="ACP-like"/>
    <property type="match status" value="1"/>
</dbReference>
<dbReference type="GO" id="GO:0006633">
    <property type="term" value="P:fatty acid biosynthetic process"/>
    <property type="evidence" value="ECO:0007669"/>
    <property type="project" value="TreeGrafter"/>
</dbReference>
<feature type="active site" description="Proton acceptor; for dehydratase activity" evidence="6">
    <location>
        <position position="1197"/>
    </location>
</feature>
<accession>A0A8K0X0K5</accession>
<dbReference type="InterPro" id="IPR016039">
    <property type="entry name" value="Thiolase-like"/>
</dbReference>
<dbReference type="EMBL" id="JAGPXD010000005">
    <property type="protein sequence ID" value="KAH7353316.1"/>
    <property type="molecule type" value="Genomic_DNA"/>
</dbReference>
<dbReference type="GO" id="GO:0016491">
    <property type="term" value="F:oxidoreductase activity"/>
    <property type="evidence" value="ECO:0007669"/>
    <property type="project" value="UniProtKB-KW"/>
</dbReference>
<dbReference type="Pfam" id="PF02801">
    <property type="entry name" value="Ketoacyl-synt_C"/>
    <property type="match status" value="1"/>
</dbReference>
<dbReference type="Pfam" id="PF21089">
    <property type="entry name" value="PKS_DH_N"/>
    <property type="match status" value="1"/>
</dbReference>
<name>A0A8K0X0K5_9PEZI</name>
<dbReference type="Pfam" id="PF13602">
    <property type="entry name" value="ADH_zinc_N_2"/>
    <property type="match status" value="1"/>
</dbReference>
<dbReference type="InterPro" id="IPR014031">
    <property type="entry name" value="Ketoacyl_synth_C"/>
</dbReference>
<dbReference type="InterPro" id="IPR009081">
    <property type="entry name" value="PP-bd_ACP"/>
</dbReference>
<dbReference type="Proteomes" id="UP000813385">
    <property type="component" value="Unassembled WGS sequence"/>
</dbReference>
<dbReference type="InterPro" id="IPR049552">
    <property type="entry name" value="PKS_DH_N"/>
</dbReference>
<dbReference type="SUPFAM" id="SSF55048">
    <property type="entry name" value="Probable ACP-binding domain of malonyl-CoA ACP transacylase"/>
    <property type="match status" value="1"/>
</dbReference>
<dbReference type="GO" id="GO:0031177">
    <property type="term" value="F:phosphopantetheine binding"/>
    <property type="evidence" value="ECO:0007669"/>
    <property type="project" value="InterPro"/>
</dbReference>
<dbReference type="SUPFAM" id="SSF53901">
    <property type="entry name" value="Thiolase-like"/>
    <property type="match status" value="1"/>
</dbReference>
<evidence type="ECO:0000256" key="1">
    <source>
        <dbReference type="ARBA" id="ARBA00022450"/>
    </source>
</evidence>
<dbReference type="Gene3D" id="3.10.129.110">
    <property type="entry name" value="Polyketide synthase dehydratase"/>
    <property type="match status" value="1"/>
</dbReference>
<protein>
    <recommendedName>
        <fullName evidence="13">Polyketide synthase</fullName>
    </recommendedName>
</protein>
<dbReference type="SMART" id="SM00829">
    <property type="entry name" value="PKS_ER"/>
    <property type="match status" value="1"/>
</dbReference>
<dbReference type="InterPro" id="IPR049900">
    <property type="entry name" value="PKS_mFAS_DH"/>
</dbReference>
<dbReference type="Gene3D" id="1.10.1200.10">
    <property type="entry name" value="ACP-like"/>
    <property type="match status" value="1"/>
</dbReference>
<dbReference type="InterPro" id="IPR042104">
    <property type="entry name" value="PKS_dehydratase_sf"/>
</dbReference>
<proteinExistence type="predicted"/>
<dbReference type="Gene3D" id="3.40.47.10">
    <property type="match status" value="1"/>
</dbReference>
<dbReference type="Pfam" id="PF08659">
    <property type="entry name" value="KR"/>
    <property type="match status" value="1"/>
</dbReference>
<dbReference type="InterPro" id="IPR057326">
    <property type="entry name" value="KR_dom"/>
</dbReference>
<dbReference type="InterPro" id="IPR020843">
    <property type="entry name" value="ER"/>
</dbReference>
<dbReference type="InterPro" id="IPR013154">
    <property type="entry name" value="ADH-like_N"/>
</dbReference>
<sequence>MTINDNGREYPVVAGALVDISNDSGIATLPTTDAPVQPEVPLQGAVIHEVDVHTDDTTGPVGGQTQDVPAHSTNGSVVNQMREETVDHSSQDTFEQPHEDVDDQTNGTNGHTVSLTEAPLTDGYSEIQTSMEPTLDAPVSIVDILPQVDQVVTVDRLKDVSYHTLQEGPINGLQDDAHDVPVDAPLDIPHQASQDVPANGQQDDTWDVPVNGHQDVPQDVLINGHHDTQTVDSPQASIQDTPADLLEAAHTPIINHEYRQEPIAVVGLACRLPDTCHNPNDLWKFLMDGGIAKSTPPASRFSLDGHYDASGRNKTMASPGGMFLQDIDPSDVDAQFFKLTPSEAIALDPQQRQLLEVVYEGLENAGIPLERLDSQRVGCFVGSFACDFGDMQARDPEDRAPASAVGVGRAMLSNRISHFLNIRGPSMTIDTACSGSMVGLDVACRYLTTGEIDGAVVAGCNIYLAPEHVMDGANGTASLTGVCHTFDEATDGYMKSEAVNMVFVKRLRDALRDGDPIRAVIRGTATNSDGWTAGIGSPDSAAQSRAIRAAYANAGITDVLATSYVECHGTGTRVGDVLEMNGLAAVFSEGRPIDKPLRVGSIKANIGHSEPSAGISGLMKTVLCLEKGIIPGQPTLITPNPKIDFTALKVYPSKVATKWPDVPFRRAGVNSFGYGGSNAHAIVDAAEGLGTQVSSYLVDGAVKRSPGDHPERPYLLVFSANDEDSLKAQYATIADHLVYEGVDVAMRDLAHTLSERRTRHFHRGFAVVDSEKLSGDAFNTGKQRAELPRIAFVLTGQGAQWSEMGKDLLETYPLAAQKVRELDEVLQKISQPPSWLLYDILVQPVSPEDLKRPEISQSACTAFQIAMLAVLTEAGVKPCAVAGHSSGEIAAAIAAGLLTPEQAIKIAYFRGLATSAVTPEEPLGMLAAGLGSEAVATYLEATSIQIACFNSPASITLSGRRSELEGVEAKLKADGHFARMLHVTAAYHSRHMDPVAAIYKDLLDTQVDWLDHVSDEILPMFSSTTGKTISHPPGADYWVENMVSPVLFEQSVSSMLPSADILIEVGPSNALSGPVTQTKTVLSSKAEYIPSWKRGVEALQTLLTLGGKLFIAGGLVNLAALNADGCHSRPSVIVDLPNYRWNHSTKYWYENDASRDWRFKKFIYHDLLGSKLLGSPWTRPVFRNRIKMWELPFLRDHKIGESLIFPASGYVVMAVEGMFQKAKACGRLRADVEIHQVGYAMRDIGFLKAFQIDDGDRGTSVLLTLIPETSTPDTWHEFIVSSVTDDVVSDHCRGRISIAADQSKIVGGENDVKPLSHASRAGLWYNAMTEVGYNFGPSFQRLLEIEATAGVRKNRALVTFAVPESKAIQSHYPIHPSAIDSCFQAGAPSLWSGHRSTVGKMLLPVMIDELVIQPQSARPERGIAVAEAEYQGVGREDDPQRYRTHTRVFDEQSGEMLMRISGLQFHAGEAVNSVKPHPFTQVIWRPDISFMSPEKLAQMLGDVAAPAAESSAAKVAELIDLISHKTPDARILEVNLAGSDSFWVDEVKPKTSQVTVDCEFHLSVAADVVEKSHEAYDGTDNVQIDQHDPEDLFAGADTEKLFKLVILKVSSNYKTLEKLLQSAQRVLADDGYAVVVQEQRSLEDFIMVSQESYSPEATGELTPPPTASELEPEEFKKVLGRDETCTGSTHLLYIGAVKSTAPKEHPREVQFVRFQPGHDTSSIQAALQEFTLVERSLPLDDDLADGSTILVLDEMFASIVSAISDEQIAALKKIVEKRCRLLWVTVGGQMRVTLPDRALFIGIERALLSEDPGALIMSLDVESASAPKSLAAVAAGVRHIASIDSFEFGDNEFAERDGLMHVSRVIPDLKITKAEAASSQGPELQMQSLHGVKAHVRLVTDEPGALDSLYWKETTDGDVLEDDKVEIEIYATAMNLKDVANALGFVPAHEHQFGLEGAGIVTRVGGAIEKYNPGDRVIVLTRDGGCFANRVKQIEDCIHHIPDWMSFADATTMGFSYSSSLYSLIDLANLQKGESVLIQNATDGVGLAAIQVCRYLGAEIYVTVATQGKMDFLHDICAIPRDRMFSSSSVAFAPQLMTATNGHGADVVLNTLTGDILHESWRCIADNGRFIELSRKDSMGRNSLSMEPFSRNACYRSFDLSHKSVTHAVSQRLLALTMKLASDGHITPIYIGKTFGFDDIIEAFRYRRDGKGIGKIIITNTDRDAVKVPTKLHVPPFQLKPNVSYLISGGLKGLCGSLAIYMARQGAKNIVALSRSGHDDKVSQSVVHQLAALGTTVDLIRGDVTNIDDVRRAFNEASMPIAGLIQGAMMLRDRLFPSMTPDEFREPLEPKVRGTWNLHTVASEQKLPLDFFTMLSSISGLIGHSAQANYAAGNVFEDAFAAHRRSLSLPACAVNLGLIKDVGYFTDREHFSRRLESKGWPPINETLLHRILRLAIIQQTDPINPESASQLVTGIPYPLTKASPLKPEHRFSALRPAAGAVGAAETGDTHLALIRRVSRGVEEADHDTLLAAIVEVINGTLKRSLGWAEPLEPSRPLASYGIDSLVAVELRNWVRSELGVEISVVEVVGAKTLISLCEVIMKKL</sequence>
<feature type="domain" description="Ketosynthase family 3 (KS3)" evidence="9">
    <location>
        <begin position="260"/>
        <end position="685"/>
    </location>
</feature>
<keyword evidence="4" id="KW-0560">Oxidoreductase</keyword>
<keyword evidence="1" id="KW-0596">Phosphopantetheine</keyword>
<organism evidence="11 12">
    <name type="scientific">Plectosphaerella cucumerina</name>
    <dbReference type="NCBI Taxonomy" id="40658"/>
    <lineage>
        <taxon>Eukaryota</taxon>
        <taxon>Fungi</taxon>
        <taxon>Dikarya</taxon>
        <taxon>Ascomycota</taxon>
        <taxon>Pezizomycotina</taxon>
        <taxon>Sordariomycetes</taxon>
        <taxon>Hypocreomycetidae</taxon>
        <taxon>Glomerellales</taxon>
        <taxon>Plectosphaerellaceae</taxon>
        <taxon>Plectosphaerella</taxon>
    </lineage>
</organism>
<dbReference type="Gene3D" id="3.40.366.10">
    <property type="entry name" value="Malonyl-Coenzyme A Acyl Carrier Protein, domain 2"/>
    <property type="match status" value="1"/>
</dbReference>
<dbReference type="Gene3D" id="3.90.180.10">
    <property type="entry name" value="Medium-chain alcohol dehydrogenases, catalytic domain"/>
    <property type="match status" value="1"/>
</dbReference>
<dbReference type="Pfam" id="PF00698">
    <property type="entry name" value="Acyl_transf_1"/>
    <property type="match status" value="1"/>
</dbReference>
<dbReference type="Gene3D" id="3.40.50.720">
    <property type="entry name" value="NAD(P)-binding Rossmann-like Domain"/>
    <property type="match status" value="2"/>
</dbReference>
<dbReference type="InterPro" id="IPR036291">
    <property type="entry name" value="NAD(P)-bd_dom_sf"/>
</dbReference>
<dbReference type="SMART" id="SM00825">
    <property type="entry name" value="PKS_KS"/>
    <property type="match status" value="1"/>
</dbReference>
<keyword evidence="2" id="KW-0597">Phosphoprotein</keyword>
<dbReference type="SMART" id="SM00822">
    <property type="entry name" value="PKS_KR"/>
    <property type="match status" value="1"/>
</dbReference>
<dbReference type="InterPro" id="IPR013968">
    <property type="entry name" value="PKS_KR"/>
</dbReference>
<keyword evidence="5" id="KW-0511">Multifunctional enzyme</keyword>
<feature type="compositionally biased region" description="Polar residues" evidence="7">
    <location>
        <begin position="104"/>
        <end position="115"/>
    </location>
</feature>
<dbReference type="InterPro" id="IPR020841">
    <property type="entry name" value="PKS_Beta-ketoAc_synthase_dom"/>
</dbReference>
<dbReference type="InterPro" id="IPR006162">
    <property type="entry name" value="Ppantetheine_attach_site"/>
</dbReference>
<dbReference type="InterPro" id="IPR014030">
    <property type="entry name" value="Ketoacyl_synth_N"/>
</dbReference>
<evidence type="ECO:0000259" key="8">
    <source>
        <dbReference type="PROSITE" id="PS50075"/>
    </source>
</evidence>
<dbReference type="InterPro" id="IPR032821">
    <property type="entry name" value="PKS_assoc"/>
</dbReference>
<feature type="region of interest" description="C-terminal hotdog fold" evidence="6">
    <location>
        <begin position="1316"/>
        <end position="1474"/>
    </location>
</feature>
<dbReference type="Pfam" id="PF23114">
    <property type="entry name" value="NAD-bd_HRPKS_sdrA"/>
    <property type="match status" value="1"/>
</dbReference>